<dbReference type="PANTHER" id="PTHR10464">
    <property type="entry name" value="UREA TRANSPORTER"/>
    <property type="match status" value="1"/>
</dbReference>
<dbReference type="AlphaFoldDB" id="A0A7D7R1S0"/>
<feature type="transmembrane region" description="Helical" evidence="8">
    <location>
        <begin position="87"/>
        <end position="105"/>
    </location>
</feature>
<dbReference type="GO" id="GO:0015204">
    <property type="term" value="F:urea transmembrane transporter activity"/>
    <property type="evidence" value="ECO:0007669"/>
    <property type="project" value="InterPro"/>
</dbReference>
<gene>
    <name evidence="9" type="primary">yut</name>
    <name evidence="9" type="ORF">H1R19_07140</name>
</gene>
<evidence type="ECO:0000256" key="6">
    <source>
        <dbReference type="ARBA" id="ARBA00023136"/>
    </source>
</evidence>
<evidence type="ECO:0000256" key="7">
    <source>
        <dbReference type="PIRSR" id="PIRSR016502-1"/>
    </source>
</evidence>
<reference evidence="10" key="1">
    <citation type="submission" date="2020-07" db="EMBL/GenBank/DDBJ databases">
        <title>novel species isolated from the respiratory tract of Marmot.</title>
        <authorList>
            <person name="Zhang G."/>
        </authorList>
    </citation>
    <scope>NUCLEOTIDE SEQUENCE [LARGE SCALE GENOMIC DNA]</scope>
    <source>
        <strain evidence="10">686</strain>
    </source>
</reference>
<feature type="transmembrane region" description="Helical" evidence="8">
    <location>
        <begin position="275"/>
        <end position="292"/>
    </location>
</feature>
<evidence type="ECO:0000313" key="9">
    <source>
        <dbReference type="EMBL" id="QMT02891.1"/>
    </source>
</evidence>
<dbReference type="PANTHER" id="PTHR10464:SF4">
    <property type="entry name" value="UREA TRANSPORTER"/>
    <property type="match status" value="1"/>
</dbReference>
<evidence type="ECO:0000256" key="8">
    <source>
        <dbReference type="SAM" id="Phobius"/>
    </source>
</evidence>
<protein>
    <submittedName>
        <fullName evidence="9">Urea transporter</fullName>
    </submittedName>
</protein>
<sequence length="341" mass="36055">MRLQPAKAWSTSVSDHRAVRVVDTLCRGSGQVMFQNNPVTGILFIIGIWWGSTRAGEWEVGLGAVVGLVVSTCTAWLLGFDAQSRGQGIYGFNGILVGAALPSFLHVDARLWVYLVVGAAVSTVVMQAISNIFDTWGVTAMTAPFVITTWFLVLGAFAFANVGDASLPKAALPQPPSTPDYDFGVLTTVEILFKNVAQVFLIENVVTGIIFVVALAVSSWAAAVASLLGSALALGTAVLLGASADSTESGLFGFSAVLTAIALGTVFYSPGWRVAAFAALGVIFTVIVQGALDAALDPIGIPTFTMPFVLATWLFLIPHEKFRPIHHDPHKRKFAAQADTE</sequence>
<dbReference type="InterPro" id="IPR004937">
    <property type="entry name" value="Urea_transporter"/>
</dbReference>
<feature type="transmembrane region" description="Helical" evidence="8">
    <location>
        <begin position="136"/>
        <end position="160"/>
    </location>
</feature>
<evidence type="ECO:0000256" key="4">
    <source>
        <dbReference type="ARBA" id="ARBA00022692"/>
    </source>
</evidence>
<feature type="transmembrane region" description="Helical" evidence="8">
    <location>
        <begin position="250"/>
        <end position="268"/>
    </location>
</feature>
<feature type="transmembrane region" description="Helical" evidence="8">
    <location>
        <begin position="111"/>
        <end position="129"/>
    </location>
</feature>
<dbReference type="GO" id="GO:0005886">
    <property type="term" value="C:plasma membrane"/>
    <property type="evidence" value="ECO:0007669"/>
    <property type="project" value="UniProtKB-SubCell"/>
</dbReference>
<proteinExistence type="inferred from homology"/>
<dbReference type="PIRSF" id="PIRSF016502">
    <property type="entry name" value="Urea_transporter"/>
    <property type="match status" value="1"/>
</dbReference>
<keyword evidence="10" id="KW-1185">Reference proteome</keyword>
<organism evidence="9 10">
    <name type="scientific">Gordonia jinghuaiqii</name>
    <dbReference type="NCBI Taxonomy" id="2758710"/>
    <lineage>
        <taxon>Bacteria</taxon>
        <taxon>Bacillati</taxon>
        <taxon>Actinomycetota</taxon>
        <taxon>Actinomycetes</taxon>
        <taxon>Mycobacteriales</taxon>
        <taxon>Gordoniaceae</taxon>
        <taxon>Gordonia</taxon>
    </lineage>
</organism>
<evidence type="ECO:0000256" key="2">
    <source>
        <dbReference type="ARBA" id="ARBA00005914"/>
    </source>
</evidence>
<comment type="subcellular location">
    <subcellularLocation>
        <location evidence="1">Cell membrane</location>
        <topology evidence="1">Multi-pass membrane protein</topology>
    </subcellularLocation>
</comment>
<feature type="transmembrane region" description="Helical" evidence="8">
    <location>
        <begin position="58"/>
        <end position="80"/>
    </location>
</feature>
<evidence type="ECO:0000256" key="1">
    <source>
        <dbReference type="ARBA" id="ARBA00004651"/>
    </source>
</evidence>
<dbReference type="EMBL" id="CP059491">
    <property type="protein sequence ID" value="QMT02891.1"/>
    <property type="molecule type" value="Genomic_DNA"/>
</dbReference>
<keyword evidence="6 8" id="KW-0472">Membrane</keyword>
<keyword evidence="4 8" id="KW-0812">Transmembrane</keyword>
<dbReference type="KEGG" id="gji:H1R19_07140"/>
<keyword evidence="5 8" id="KW-1133">Transmembrane helix</keyword>
<dbReference type="Gene3D" id="1.10.3430.10">
    <property type="entry name" value="Ammonium transporter AmtB like domains"/>
    <property type="match status" value="1"/>
</dbReference>
<feature type="transmembrane region" description="Helical" evidence="8">
    <location>
        <begin position="196"/>
        <end position="217"/>
    </location>
</feature>
<dbReference type="RefSeq" id="WP_188329976.1">
    <property type="nucleotide sequence ID" value="NZ_CP059491.1"/>
</dbReference>
<feature type="transmembrane region" description="Helical" evidence="8">
    <location>
        <begin position="34"/>
        <end position="52"/>
    </location>
</feature>
<keyword evidence="3" id="KW-1003">Cell membrane</keyword>
<dbReference type="NCBIfam" id="TIGR03441">
    <property type="entry name" value="urea_trans_yut"/>
    <property type="match status" value="1"/>
</dbReference>
<feature type="site" description="Important for channel permeability" evidence="7">
    <location>
        <position position="305"/>
    </location>
</feature>
<evidence type="ECO:0000313" key="10">
    <source>
        <dbReference type="Proteomes" id="UP000515663"/>
    </source>
</evidence>
<dbReference type="Pfam" id="PF03253">
    <property type="entry name" value="UT"/>
    <property type="match status" value="1"/>
</dbReference>
<comment type="similarity">
    <text evidence="2">Belongs to the urea transporter family.</text>
</comment>
<evidence type="ECO:0000256" key="3">
    <source>
        <dbReference type="ARBA" id="ARBA00022475"/>
    </source>
</evidence>
<dbReference type="InterPro" id="IPR029020">
    <property type="entry name" value="Ammonium/urea_transptr"/>
</dbReference>
<accession>A0A7D7R1S0</accession>
<evidence type="ECO:0000256" key="5">
    <source>
        <dbReference type="ARBA" id="ARBA00022989"/>
    </source>
</evidence>
<dbReference type="Proteomes" id="UP000515663">
    <property type="component" value="Chromosome"/>
</dbReference>
<name>A0A7D7R1S0_9ACTN</name>
<feature type="transmembrane region" description="Helical" evidence="8">
    <location>
        <begin position="298"/>
        <end position="317"/>
    </location>
</feature>
<feature type="transmembrane region" description="Helical" evidence="8">
    <location>
        <begin position="224"/>
        <end position="244"/>
    </location>
</feature>
<dbReference type="InterPro" id="IPR017807">
    <property type="entry name" value="Urea_transporter_bac"/>
</dbReference>